<name>W7TKI5_9STRA</name>
<reference evidence="1 2" key="1">
    <citation type="journal article" date="2014" name="Mol. Plant">
        <title>Chromosome Scale Genome Assembly and Transcriptome Profiling of Nannochloropsis gaditana in Nitrogen Depletion.</title>
        <authorList>
            <person name="Corteggiani Carpinelli E."/>
            <person name="Telatin A."/>
            <person name="Vitulo N."/>
            <person name="Forcato C."/>
            <person name="D'Angelo M."/>
            <person name="Schiavon R."/>
            <person name="Vezzi A."/>
            <person name="Giacometti G.M."/>
            <person name="Morosinotto T."/>
            <person name="Valle G."/>
        </authorList>
    </citation>
    <scope>NUCLEOTIDE SEQUENCE [LARGE SCALE GENOMIC DNA]</scope>
    <source>
        <strain evidence="1 2">B-31</strain>
    </source>
</reference>
<keyword evidence="2" id="KW-1185">Reference proteome</keyword>
<dbReference type="OrthoDB" id="10285530at2759"/>
<evidence type="ECO:0000313" key="1">
    <source>
        <dbReference type="EMBL" id="EWM26592.1"/>
    </source>
</evidence>
<accession>W7TKI5</accession>
<organism evidence="1 2">
    <name type="scientific">Nannochloropsis gaditana</name>
    <dbReference type="NCBI Taxonomy" id="72520"/>
    <lineage>
        <taxon>Eukaryota</taxon>
        <taxon>Sar</taxon>
        <taxon>Stramenopiles</taxon>
        <taxon>Ochrophyta</taxon>
        <taxon>Eustigmatophyceae</taxon>
        <taxon>Eustigmatales</taxon>
        <taxon>Monodopsidaceae</taxon>
        <taxon>Nannochloropsis</taxon>
    </lineage>
</organism>
<comment type="caution">
    <text evidence="1">The sequence shown here is derived from an EMBL/GenBank/DDBJ whole genome shotgun (WGS) entry which is preliminary data.</text>
</comment>
<sequence>MPPSPAAALRDKRVLGDVRSILKNLKQWPTAAQPSSQFQAVIREKFLEGHQSSDNEASKARRQQANDYALMLKKLDRQKDIALVLSGERAPQRELVKLAAARCGLSVPEAPSMEGIDLEDGAKRGYTALRQTWRPNVKSDVTKKYSQKVEEKIGKELGEGK</sequence>
<evidence type="ECO:0000313" key="2">
    <source>
        <dbReference type="Proteomes" id="UP000019335"/>
    </source>
</evidence>
<proteinExistence type="predicted"/>
<gene>
    <name evidence="1" type="ORF">Naga_100001g182</name>
</gene>
<dbReference type="AlphaFoldDB" id="W7TKI5"/>
<dbReference type="EMBL" id="AZIL01000609">
    <property type="protein sequence ID" value="EWM26592.1"/>
    <property type="molecule type" value="Genomic_DNA"/>
</dbReference>
<dbReference type="Proteomes" id="UP000019335">
    <property type="component" value="Chromosome 8"/>
</dbReference>
<protein>
    <submittedName>
        <fullName evidence="1">Uncharacterized protein</fullName>
    </submittedName>
</protein>